<name>A0AAE1PWU0_9EUCA</name>
<reference evidence="2" key="1">
    <citation type="submission" date="2023-11" db="EMBL/GenBank/DDBJ databases">
        <title>Genome assemblies of two species of porcelain crab, Petrolisthes cinctipes and Petrolisthes manimaculis (Anomura: Porcellanidae).</title>
        <authorList>
            <person name="Angst P."/>
        </authorList>
    </citation>
    <scope>NUCLEOTIDE SEQUENCE</scope>
    <source>
        <strain evidence="2">PB745_02</strain>
        <tissue evidence="2">Gill</tissue>
    </source>
</reference>
<comment type="caution">
    <text evidence="2">The sequence shown here is derived from an EMBL/GenBank/DDBJ whole genome shotgun (WGS) entry which is preliminary data.</text>
</comment>
<evidence type="ECO:0000313" key="2">
    <source>
        <dbReference type="EMBL" id="KAK4314954.1"/>
    </source>
</evidence>
<organism evidence="2 3">
    <name type="scientific">Petrolisthes manimaculis</name>
    <dbReference type="NCBI Taxonomy" id="1843537"/>
    <lineage>
        <taxon>Eukaryota</taxon>
        <taxon>Metazoa</taxon>
        <taxon>Ecdysozoa</taxon>
        <taxon>Arthropoda</taxon>
        <taxon>Crustacea</taxon>
        <taxon>Multicrustacea</taxon>
        <taxon>Malacostraca</taxon>
        <taxon>Eumalacostraca</taxon>
        <taxon>Eucarida</taxon>
        <taxon>Decapoda</taxon>
        <taxon>Pleocyemata</taxon>
        <taxon>Anomura</taxon>
        <taxon>Galatheoidea</taxon>
        <taxon>Porcellanidae</taxon>
        <taxon>Petrolisthes</taxon>
    </lineage>
</organism>
<protein>
    <submittedName>
        <fullName evidence="2">Uncharacterized protein</fullName>
    </submittedName>
</protein>
<dbReference type="Proteomes" id="UP001292094">
    <property type="component" value="Unassembled WGS sequence"/>
</dbReference>
<evidence type="ECO:0000313" key="3">
    <source>
        <dbReference type="Proteomes" id="UP001292094"/>
    </source>
</evidence>
<keyword evidence="3" id="KW-1185">Reference proteome</keyword>
<accession>A0AAE1PWU0</accession>
<keyword evidence="1" id="KW-0175">Coiled coil</keyword>
<gene>
    <name evidence="2" type="ORF">Pmani_013794</name>
</gene>
<evidence type="ECO:0000256" key="1">
    <source>
        <dbReference type="SAM" id="Coils"/>
    </source>
</evidence>
<dbReference type="InterPro" id="IPR054148">
    <property type="entry name" value="ASNSD1-SEP"/>
</dbReference>
<sequence>MDDSLQNLNTEEKELVVLDYELKTLKKDRRVYVQQPGSNIYFLSNKTEALNKLEQDRENLREKQKAAK</sequence>
<proteinExistence type="predicted"/>
<dbReference type="AlphaFoldDB" id="A0AAE1PWU0"/>
<dbReference type="Pfam" id="PF21975">
    <property type="entry name" value="ASNSD1-SEP"/>
    <property type="match status" value="1"/>
</dbReference>
<feature type="coiled-coil region" evidence="1">
    <location>
        <begin position="8"/>
        <end position="66"/>
    </location>
</feature>
<dbReference type="EMBL" id="JAWZYT010001167">
    <property type="protein sequence ID" value="KAK4314954.1"/>
    <property type="molecule type" value="Genomic_DNA"/>
</dbReference>